<dbReference type="AlphaFoldDB" id="A0A934V801"/>
<keyword evidence="7" id="KW-1185">Reference proteome</keyword>
<evidence type="ECO:0000256" key="5">
    <source>
        <dbReference type="SAM" id="Phobius"/>
    </source>
</evidence>
<feature type="transmembrane region" description="Helical" evidence="5">
    <location>
        <begin position="71"/>
        <end position="91"/>
    </location>
</feature>
<dbReference type="GO" id="GO:0016740">
    <property type="term" value="F:transferase activity"/>
    <property type="evidence" value="ECO:0007669"/>
    <property type="project" value="UniProtKB-ARBA"/>
</dbReference>
<gene>
    <name evidence="6" type="ORF">JIN84_13885</name>
</gene>
<keyword evidence="4 5" id="KW-0472">Membrane</keyword>
<comment type="subcellular location">
    <subcellularLocation>
        <location evidence="1">Endomembrane system</location>
        <topology evidence="1">Multi-pass membrane protein</topology>
    </subcellularLocation>
</comment>
<comment type="caution">
    <text evidence="6">The sequence shown here is derived from an EMBL/GenBank/DDBJ whole genome shotgun (WGS) entry which is preliminary data.</text>
</comment>
<evidence type="ECO:0000256" key="3">
    <source>
        <dbReference type="ARBA" id="ARBA00022989"/>
    </source>
</evidence>
<dbReference type="RefSeq" id="WP_200351641.1">
    <property type="nucleotide sequence ID" value="NZ_BAABHZ010000006.1"/>
</dbReference>
<dbReference type="Gene3D" id="1.20.120.1630">
    <property type="match status" value="1"/>
</dbReference>
<dbReference type="GO" id="GO:0012505">
    <property type="term" value="C:endomembrane system"/>
    <property type="evidence" value="ECO:0007669"/>
    <property type="project" value="UniProtKB-SubCell"/>
</dbReference>
<keyword evidence="2 5" id="KW-0812">Transmembrane</keyword>
<dbReference type="PANTHER" id="PTHR12714:SF9">
    <property type="entry name" value="PROTEIN-S-ISOPRENYLCYSTEINE O-METHYLTRANSFERASE"/>
    <property type="match status" value="1"/>
</dbReference>
<feature type="transmembrane region" description="Helical" evidence="5">
    <location>
        <begin position="41"/>
        <end position="59"/>
    </location>
</feature>
<protein>
    <submittedName>
        <fullName evidence="6">Isoprenylcysteine carboxylmethyltransferase family protein</fullName>
    </submittedName>
</protein>
<dbReference type="InterPro" id="IPR007318">
    <property type="entry name" value="Phopholipid_MeTrfase"/>
</dbReference>
<sequence>MTPPSTTETDFYKAPALPAAPTETTRRSSGKDAVERLRKPLSHVVAATLIFLLVFVHPRGFGTLAMEGVKLAGLFLVFAGALGRILCTLYIGGRKNRELCQSGIYSMCRNPLYFFSFLGLTGVCLASQNLTLTLVATSLFLALYRAVILSEEKKLLRLFPSDFPVYAKSTPRFWPRSLPLGDSQLIQIDTSVFIRSLKEVLWFMVAVVGVEALDILRTHGMIHPLLSWY</sequence>
<evidence type="ECO:0000256" key="1">
    <source>
        <dbReference type="ARBA" id="ARBA00004127"/>
    </source>
</evidence>
<proteinExistence type="predicted"/>
<keyword evidence="3 5" id="KW-1133">Transmembrane helix</keyword>
<dbReference type="PANTHER" id="PTHR12714">
    <property type="entry name" value="PROTEIN-S ISOPRENYLCYSTEINE O-METHYLTRANSFERASE"/>
    <property type="match status" value="1"/>
</dbReference>
<accession>A0A934V801</accession>
<evidence type="ECO:0000313" key="7">
    <source>
        <dbReference type="Proteomes" id="UP000600139"/>
    </source>
</evidence>
<evidence type="ECO:0000256" key="4">
    <source>
        <dbReference type="ARBA" id="ARBA00023136"/>
    </source>
</evidence>
<evidence type="ECO:0000313" key="6">
    <source>
        <dbReference type="EMBL" id="MBK1816712.1"/>
    </source>
</evidence>
<dbReference type="EMBL" id="JAENIK010000011">
    <property type="protein sequence ID" value="MBK1816712.1"/>
    <property type="molecule type" value="Genomic_DNA"/>
</dbReference>
<evidence type="ECO:0000256" key="2">
    <source>
        <dbReference type="ARBA" id="ARBA00022692"/>
    </source>
</evidence>
<name>A0A934V801_9BACT</name>
<reference evidence="6" key="1">
    <citation type="submission" date="2021-01" db="EMBL/GenBank/DDBJ databases">
        <title>Modified the classification status of verrucomicrobia.</title>
        <authorList>
            <person name="Feng X."/>
        </authorList>
    </citation>
    <scope>NUCLEOTIDE SEQUENCE</scope>
    <source>
        <strain evidence="6">JCM 18052</strain>
    </source>
</reference>
<organism evidence="6 7">
    <name type="scientific">Luteolibacter yonseiensis</name>
    <dbReference type="NCBI Taxonomy" id="1144680"/>
    <lineage>
        <taxon>Bacteria</taxon>
        <taxon>Pseudomonadati</taxon>
        <taxon>Verrucomicrobiota</taxon>
        <taxon>Verrucomicrobiia</taxon>
        <taxon>Verrucomicrobiales</taxon>
        <taxon>Verrucomicrobiaceae</taxon>
        <taxon>Luteolibacter</taxon>
    </lineage>
</organism>
<dbReference type="Pfam" id="PF04191">
    <property type="entry name" value="PEMT"/>
    <property type="match status" value="1"/>
</dbReference>
<dbReference type="Proteomes" id="UP000600139">
    <property type="component" value="Unassembled WGS sequence"/>
</dbReference>
<feature type="transmembrane region" description="Helical" evidence="5">
    <location>
        <begin position="112"/>
        <end position="144"/>
    </location>
</feature>